<dbReference type="Gene3D" id="3.90.25.10">
    <property type="entry name" value="UDP-galactose 4-epimerase, domain 1"/>
    <property type="match status" value="1"/>
</dbReference>
<dbReference type="PANTHER" id="PTHR43162:SF1">
    <property type="entry name" value="PRESTALK A DIFFERENTIATION PROTEIN A"/>
    <property type="match status" value="1"/>
</dbReference>
<proteinExistence type="predicted"/>
<dbReference type="EMBL" id="CP009287">
    <property type="protein sequence ID" value="AIQ71718.1"/>
    <property type="molecule type" value="Genomic_DNA"/>
</dbReference>
<sequence>MYTETSTHILLTGGQGKTSSRIAQLLHGQGYLIRRAGRSISKPGNEQVGEHAPFDWFDDSNHDDLLQDVHAVYLVAPASMHPEEVMIPFIRRALDASVRRFVLLSSASIPENGPVFGPVHRYLREHAPEWAVLRPSYFMQNLTDARHGHGQSLRQSGHLYTAAGDGKIGFVDADDIAAVGFHALTDKEPHNRELIITGPESLTYDDVAGVIRSVTGLNAKHIRVTPEQLTERHKAAGLPESYAEYLAGMDVRIRLEGMEDQVTDTVLRVTGREPRSLEQFILEHRHGFHLINQEVR</sequence>
<dbReference type="OrthoDB" id="339107at2"/>
<dbReference type="Proteomes" id="UP000029500">
    <property type="component" value="Chromosome"/>
</dbReference>
<dbReference type="SUPFAM" id="SSF51735">
    <property type="entry name" value="NAD(P)-binding Rossmann-fold domains"/>
    <property type="match status" value="1"/>
</dbReference>
<dbReference type="eggNOG" id="COG0702">
    <property type="taxonomic scope" value="Bacteria"/>
</dbReference>
<evidence type="ECO:0000313" key="3">
    <source>
        <dbReference type="Proteomes" id="UP000029500"/>
    </source>
</evidence>
<accession>A0A089MJL8</accession>
<dbReference type="KEGG" id="pgm:PGRAT_32105"/>
<feature type="domain" description="NmrA-like" evidence="1">
    <location>
        <begin position="9"/>
        <end position="250"/>
    </location>
</feature>
<dbReference type="STRING" id="189425.PGRAT_32105"/>
<dbReference type="InterPro" id="IPR036291">
    <property type="entry name" value="NAD(P)-bd_dom_sf"/>
</dbReference>
<gene>
    <name evidence="2" type="ORF">PGRAT_32105</name>
</gene>
<dbReference type="InterPro" id="IPR008030">
    <property type="entry name" value="NmrA-like"/>
</dbReference>
<dbReference type="HOGENOM" id="CLU_007383_10_6_9"/>
<organism evidence="2 3">
    <name type="scientific">Paenibacillus graminis</name>
    <dbReference type="NCBI Taxonomy" id="189425"/>
    <lineage>
        <taxon>Bacteria</taxon>
        <taxon>Bacillati</taxon>
        <taxon>Bacillota</taxon>
        <taxon>Bacilli</taxon>
        <taxon>Bacillales</taxon>
        <taxon>Paenibacillaceae</taxon>
        <taxon>Paenibacillus</taxon>
    </lineage>
</organism>
<dbReference type="AlphaFoldDB" id="A0A089MJL8"/>
<dbReference type="PANTHER" id="PTHR43162">
    <property type="match status" value="1"/>
</dbReference>
<keyword evidence="3" id="KW-1185">Reference proteome</keyword>
<dbReference type="InterPro" id="IPR051604">
    <property type="entry name" value="Ergot_Alk_Oxidoreductase"/>
</dbReference>
<evidence type="ECO:0000259" key="1">
    <source>
        <dbReference type="Pfam" id="PF05368"/>
    </source>
</evidence>
<name>A0A089MJL8_9BACL</name>
<evidence type="ECO:0000313" key="2">
    <source>
        <dbReference type="EMBL" id="AIQ71718.1"/>
    </source>
</evidence>
<dbReference type="Pfam" id="PF05368">
    <property type="entry name" value="NmrA"/>
    <property type="match status" value="1"/>
</dbReference>
<protein>
    <submittedName>
        <fullName evidence="2">Oxidoreductase</fullName>
    </submittedName>
</protein>
<dbReference type="RefSeq" id="WP_025705706.1">
    <property type="nucleotide sequence ID" value="NZ_CP009287.1"/>
</dbReference>
<reference evidence="2 3" key="1">
    <citation type="submission" date="2014-08" db="EMBL/GenBank/DDBJ databases">
        <title>Comparative genomics of the Paenibacillus odorifer group.</title>
        <authorList>
            <person name="den Bakker H.C."/>
            <person name="Tsai Y.-C."/>
            <person name="Martin N."/>
            <person name="Korlach J."/>
            <person name="Wiedmann M."/>
        </authorList>
    </citation>
    <scope>NUCLEOTIDE SEQUENCE [LARGE SCALE GENOMIC DNA]</scope>
    <source>
        <strain evidence="2 3">DSM 15220</strain>
    </source>
</reference>
<dbReference type="Gene3D" id="3.40.50.720">
    <property type="entry name" value="NAD(P)-binding Rossmann-like Domain"/>
    <property type="match status" value="1"/>
</dbReference>